<keyword evidence="4" id="KW-1185">Reference proteome</keyword>
<feature type="compositionally biased region" description="Polar residues" evidence="1">
    <location>
        <begin position="322"/>
        <end position="335"/>
    </location>
</feature>
<dbReference type="SMART" id="SM00066">
    <property type="entry name" value="GAL4"/>
    <property type="match status" value="1"/>
</dbReference>
<dbReference type="GO" id="GO:0008270">
    <property type="term" value="F:zinc ion binding"/>
    <property type="evidence" value="ECO:0007669"/>
    <property type="project" value="InterPro"/>
</dbReference>
<dbReference type="Gene3D" id="4.10.240.10">
    <property type="entry name" value="Zn(2)-C6 fungal-type DNA-binding domain"/>
    <property type="match status" value="1"/>
</dbReference>
<dbReference type="PROSITE" id="PS50048">
    <property type="entry name" value="ZN2_CY6_FUNGAL_2"/>
    <property type="match status" value="1"/>
</dbReference>
<dbReference type="GO" id="GO:0000981">
    <property type="term" value="F:DNA-binding transcription factor activity, RNA polymerase II-specific"/>
    <property type="evidence" value="ECO:0007669"/>
    <property type="project" value="InterPro"/>
</dbReference>
<feature type="compositionally biased region" description="Polar residues" evidence="1">
    <location>
        <begin position="115"/>
        <end position="125"/>
    </location>
</feature>
<feature type="region of interest" description="Disordered" evidence="1">
    <location>
        <begin position="1"/>
        <end position="21"/>
    </location>
</feature>
<evidence type="ECO:0000259" key="2">
    <source>
        <dbReference type="PROSITE" id="PS50048"/>
    </source>
</evidence>
<organism evidence="3 4">
    <name type="scientific">Favolaschia claudopus</name>
    <dbReference type="NCBI Taxonomy" id="2862362"/>
    <lineage>
        <taxon>Eukaryota</taxon>
        <taxon>Fungi</taxon>
        <taxon>Dikarya</taxon>
        <taxon>Basidiomycota</taxon>
        <taxon>Agaricomycotina</taxon>
        <taxon>Agaricomycetes</taxon>
        <taxon>Agaricomycetidae</taxon>
        <taxon>Agaricales</taxon>
        <taxon>Marasmiineae</taxon>
        <taxon>Mycenaceae</taxon>
        <taxon>Favolaschia</taxon>
    </lineage>
</organism>
<feature type="compositionally biased region" description="Polar residues" evidence="1">
    <location>
        <begin position="140"/>
        <end position="149"/>
    </location>
</feature>
<dbReference type="InterPro" id="IPR036864">
    <property type="entry name" value="Zn2-C6_fun-type_DNA-bd_sf"/>
</dbReference>
<feature type="compositionally biased region" description="Low complexity" evidence="1">
    <location>
        <begin position="251"/>
        <end position="267"/>
    </location>
</feature>
<proteinExistence type="predicted"/>
<feature type="compositionally biased region" description="Low complexity" evidence="1">
    <location>
        <begin position="187"/>
        <end position="208"/>
    </location>
</feature>
<feature type="region of interest" description="Disordered" evidence="1">
    <location>
        <begin position="249"/>
        <end position="284"/>
    </location>
</feature>
<reference evidence="3 4" key="1">
    <citation type="journal article" date="2024" name="J Genomics">
        <title>Draft genome sequencing and assembly of Favolaschia claudopus CIRM-BRFM 2984 isolated from oak limbs.</title>
        <authorList>
            <person name="Navarro D."/>
            <person name="Drula E."/>
            <person name="Chaduli D."/>
            <person name="Cazenave R."/>
            <person name="Ahrendt S."/>
            <person name="Wang J."/>
            <person name="Lipzen A."/>
            <person name="Daum C."/>
            <person name="Barry K."/>
            <person name="Grigoriev I.V."/>
            <person name="Favel A."/>
            <person name="Rosso M.N."/>
            <person name="Martin F."/>
        </authorList>
    </citation>
    <scope>NUCLEOTIDE SEQUENCE [LARGE SCALE GENOMIC DNA]</scope>
    <source>
        <strain evidence="3 4">CIRM-BRFM 2984</strain>
    </source>
</reference>
<feature type="compositionally biased region" description="Basic and acidic residues" evidence="1">
    <location>
        <begin position="128"/>
        <end position="139"/>
    </location>
</feature>
<dbReference type="CDD" id="cd00067">
    <property type="entry name" value="GAL4"/>
    <property type="match status" value="1"/>
</dbReference>
<dbReference type="AlphaFoldDB" id="A0AAW0CJV5"/>
<feature type="domain" description="Zn(2)-C6 fungal-type" evidence="2">
    <location>
        <begin position="30"/>
        <end position="64"/>
    </location>
</feature>
<sequence length="335" mass="35898">MSDSLASPELEVVNDGPLSKSGKRRRTIIACVHCRRRKIRCITTENPPKNPCAYCVRKRLTCEYVAASHPTEPDQQSSASASPLLTGGSDLPPEPELIDLDLPSIGPRVWAPPLTSANFSSTSIPPSLDRHRSLHRRESPSSSQLNPNLIRSASSCSASSCSASTSKSKHRSSSSSSSSHSHHPPRRASAPMLLPTPSSSSTSPGAGPYDYLAPRYRPSPPQPPPELESKHAWDLQTIHAMQYLCQRTIPQSSSSSSSTTHQNTSSHAQPFSTTPLSSNPATSPNPCAGANEYFANYMGGSGYTEMDVYGAGWPIGDEMQLDHSNYTTDGSAPPS</sequence>
<feature type="compositionally biased region" description="Polar residues" evidence="1">
    <location>
        <begin position="73"/>
        <end position="83"/>
    </location>
</feature>
<feature type="region of interest" description="Disordered" evidence="1">
    <location>
        <begin position="69"/>
        <end position="100"/>
    </location>
</feature>
<feature type="compositionally biased region" description="Pro residues" evidence="1">
    <location>
        <begin position="217"/>
        <end position="226"/>
    </location>
</feature>
<feature type="compositionally biased region" description="Polar residues" evidence="1">
    <location>
        <begin position="268"/>
        <end position="284"/>
    </location>
</feature>
<accession>A0AAW0CJV5</accession>
<name>A0AAW0CJV5_9AGAR</name>
<dbReference type="InterPro" id="IPR001138">
    <property type="entry name" value="Zn2Cys6_DnaBD"/>
</dbReference>
<dbReference type="Proteomes" id="UP001362999">
    <property type="component" value="Unassembled WGS sequence"/>
</dbReference>
<protein>
    <recommendedName>
        <fullName evidence="2">Zn(2)-C6 fungal-type domain-containing protein</fullName>
    </recommendedName>
</protein>
<evidence type="ECO:0000313" key="4">
    <source>
        <dbReference type="Proteomes" id="UP001362999"/>
    </source>
</evidence>
<evidence type="ECO:0000313" key="3">
    <source>
        <dbReference type="EMBL" id="KAK7038441.1"/>
    </source>
</evidence>
<dbReference type="PROSITE" id="PS00463">
    <property type="entry name" value="ZN2_CY6_FUNGAL_1"/>
    <property type="match status" value="1"/>
</dbReference>
<feature type="region of interest" description="Disordered" evidence="1">
    <location>
        <begin position="115"/>
        <end position="229"/>
    </location>
</feature>
<dbReference type="Pfam" id="PF00172">
    <property type="entry name" value="Zn_clus"/>
    <property type="match status" value="1"/>
</dbReference>
<gene>
    <name evidence="3" type="ORF">R3P38DRAFT_544921</name>
</gene>
<comment type="caution">
    <text evidence="3">The sequence shown here is derived from an EMBL/GenBank/DDBJ whole genome shotgun (WGS) entry which is preliminary data.</text>
</comment>
<feature type="region of interest" description="Disordered" evidence="1">
    <location>
        <begin position="314"/>
        <end position="335"/>
    </location>
</feature>
<evidence type="ECO:0000256" key="1">
    <source>
        <dbReference type="SAM" id="MobiDB-lite"/>
    </source>
</evidence>
<feature type="compositionally biased region" description="Low complexity" evidence="1">
    <location>
        <begin position="151"/>
        <end position="166"/>
    </location>
</feature>
<dbReference type="EMBL" id="JAWWNJ010000017">
    <property type="protein sequence ID" value="KAK7038441.1"/>
    <property type="molecule type" value="Genomic_DNA"/>
</dbReference>
<dbReference type="SUPFAM" id="SSF57701">
    <property type="entry name" value="Zn2/Cys6 DNA-binding domain"/>
    <property type="match status" value="1"/>
</dbReference>